<evidence type="ECO:0000313" key="14">
    <source>
        <dbReference type="Proteomes" id="UP001642260"/>
    </source>
</evidence>
<keyword evidence="14" id="KW-1185">Reference proteome</keyword>
<reference evidence="13 14" key="1">
    <citation type="submission" date="2022-03" db="EMBL/GenBank/DDBJ databases">
        <authorList>
            <person name="Macdonald S."/>
            <person name="Ahmed S."/>
            <person name="Newling K."/>
        </authorList>
    </citation>
    <scope>NUCLEOTIDE SEQUENCE [LARGE SCALE GENOMIC DNA]</scope>
</reference>
<dbReference type="PANTHER" id="PTHR31650:SF54">
    <property type="entry name" value="(RAPE) HYPOTHETICAL PROTEIN"/>
    <property type="match status" value="1"/>
</dbReference>
<feature type="domain" description="O-acyltransferase WSD1 C-terminal" evidence="12">
    <location>
        <begin position="330"/>
        <end position="474"/>
    </location>
</feature>
<name>A0ABC8L454_ERUVS</name>
<evidence type="ECO:0000256" key="7">
    <source>
        <dbReference type="ARBA" id="ARBA00023315"/>
    </source>
</evidence>
<evidence type="ECO:0000256" key="6">
    <source>
        <dbReference type="ARBA" id="ARBA00022824"/>
    </source>
</evidence>
<keyword evidence="6" id="KW-0256">Endoplasmic reticulum</keyword>
<evidence type="ECO:0000256" key="2">
    <source>
        <dbReference type="ARBA" id="ARBA00004586"/>
    </source>
</evidence>
<dbReference type="InterPro" id="IPR009721">
    <property type="entry name" value="O-acyltransferase_WSD1_C"/>
</dbReference>
<evidence type="ECO:0000313" key="13">
    <source>
        <dbReference type="EMBL" id="CAH8374003.1"/>
    </source>
</evidence>
<comment type="pathway">
    <text evidence="4">Lipid metabolism.</text>
</comment>
<protein>
    <recommendedName>
        <fullName evidence="15">Diacylglycerol O-acyltransferase</fullName>
    </recommendedName>
</protein>
<comment type="catalytic activity">
    <reaction evidence="10">
        <text>an acyl-CoA + a 1,2-diacyl-sn-glycerol = a triacyl-sn-glycerol + CoA</text>
        <dbReference type="Rhea" id="RHEA:10868"/>
        <dbReference type="ChEBI" id="CHEBI:17815"/>
        <dbReference type="ChEBI" id="CHEBI:57287"/>
        <dbReference type="ChEBI" id="CHEBI:58342"/>
        <dbReference type="ChEBI" id="CHEBI:64615"/>
        <dbReference type="EC" id="2.3.1.20"/>
    </reaction>
</comment>
<keyword evidence="5" id="KW-0808">Transferase</keyword>
<dbReference type="GO" id="GO:0005789">
    <property type="term" value="C:endoplasmic reticulum membrane"/>
    <property type="evidence" value="ECO:0007669"/>
    <property type="project" value="UniProtKB-SubCell"/>
</dbReference>
<evidence type="ECO:0000259" key="12">
    <source>
        <dbReference type="Pfam" id="PF06974"/>
    </source>
</evidence>
<comment type="catalytic activity">
    <reaction evidence="9">
        <text>a long chain fatty alcohol + a fatty acyl-CoA = a long-chain alcohol wax ester + CoA</text>
        <dbReference type="Rhea" id="RHEA:38443"/>
        <dbReference type="ChEBI" id="CHEBI:17135"/>
        <dbReference type="ChEBI" id="CHEBI:57287"/>
        <dbReference type="ChEBI" id="CHEBI:77636"/>
        <dbReference type="ChEBI" id="CHEBI:235323"/>
        <dbReference type="EC" id="2.3.1.75"/>
    </reaction>
</comment>
<dbReference type="InterPro" id="IPR004255">
    <property type="entry name" value="O-acyltransferase_WSD1_N"/>
</dbReference>
<evidence type="ECO:0008006" key="15">
    <source>
        <dbReference type="Google" id="ProtNLM"/>
    </source>
</evidence>
<dbReference type="GO" id="GO:0047196">
    <property type="term" value="F:long-chain-alcohol O-fatty-acyltransferase activity"/>
    <property type="evidence" value="ECO:0007669"/>
    <property type="project" value="UniProtKB-EC"/>
</dbReference>
<dbReference type="GO" id="GO:0005886">
    <property type="term" value="C:plasma membrane"/>
    <property type="evidence" value="ECO:0007669"/>
    <property type="project" value="UniProtKB-SubCell"/>
</dbReference>
<evidence type="ECO:0000256" key="8">
    <source>
        <dbReference type="ARBA" id="ARBA00024360"/>
    </source>
</evidence>
<dbReference type="Pfam" id="PF06974">
    <property type="entry name" value="WS_DGAT_C"/>
    <property type="match status" value="1"/>
</dbReference>
<gene>
    <name evidence="13" type="ORF">ERUC_LOCUS31937</name>
</gene>
<comment type="subcellular location">
    <subcellularLocation>
        <location evidence="1">Cell membrane</location>
        <topology evidence="1">Single-pass membrane protein</topology>
    </subcellularLocation>
    <subcellularLocation>
        <location evidence="2">Endoplasmic reticulum membrane</location>
    </subcellularLocation>
</comment>
<evidence type="ECO:0000259" key="11">
    <source>
        <dbReference type="Pfam" id="PF03007"/>
    </source>
</evidence>
<feature type="domain" description="O-acyltransferase WSD1-like N-terminal" evidence="11">
    <location>
        <begin position="46"/>
        <end position="197"/>
    </location>
</feature>
<evidence type="ECO:0000256" key="5">
    <source>
        <dbReference type="ARBA" id="ARBA00022679"/>
    </source>
</evidence>
<dbReference type="InterPro" id="IPR045034">
    <property type="entry name" value="O-acyltransferase_WSD1-like"/>
</dbReference>
<evidence type="ECO:0000256" key="4">
    <source>
        <dbReference type="ARBA" id="ARBA00005189"/>
    </source>
</evidence>
<dbReference type="AlphaFoldDB" id="A0ABC8L454"/>
<dbReference type="PANTHER" id="PTHR31650">
    <property type="entry name" value="O-ACYLTRANSFERASE (WSD1-LIKE) FAMILY PROTEIN"/>
    <property type="match status" value="1"/>
</dbReference>
<evidence type="ECO:0000256" key="1">
    <source>
        <dbReference type="ARBA" id="ARBA00004162"/>
    </source>
</evidence>
<dbReference type="GO" id="GO:0004144">
    <property type="term" value="F:diacylglycerol O-acyltransferase activity"/>
    <property type="evidence" value="ECO:0007669"/>
    <property type="project" value="UniProtKB-EC"/>
</dbReference>
<comment type="similarity">
    <text evidence="8">In the N-terminal section; belongs to the long-chain O-acyltransferase family.</text>
</comment>
<dbReference type="Pfam" id="PF03007">
    <property type="entry name" value="WS_DGAT_cat"/>
    <property type="match status" value="1"/>
</dbReference>
<evidence type="ECO:0000256" key="3">
    <source>
        <dbReference type="ARBA" id="ARBA00004771"/>
    </source>
</evidence>
<sequence length="484" mass="54925">MASEEEEERGEEEPLSPVSRLLSSPELCAVIVVTIGLKTRCNISSVVAGIKESLIKLPRFSCKLDMDSKNKKKAEPVWVPVRIQVESHVIVPDLDHVNIENPEEFIEDYCSSIVNTPMDMSIPPWEFHVLNLKTSNAESVGIVKLHHSLGDGMSLMSLLLACSRKTSDPNALPTITATTKKHQKCKDKGWRFIGRGLWYIIRFIFINFVEVFKFVLTLCFLRDTKNALSSEPMDGIQPRKIIHRIIDFDDVKLVKNIMQMKVNDVLLGMTQAGLSRYLSKRCADEDYTMTQKEKILDRIHLRGTVAVNLRPYTKIQDMDNVMTKGAKCTWGNFVGLVIFPLWIRSEDDPLEYLRQAKATMDRKKLSLEAFNFYAVIKFTMKLFGEKVVQAISKRLFDHTTLTYSNVMGPDEEISIFDHPISYLAASALTGSQILNIHFVSYVNKLTISLAVDATVIPDPHRLCDDLVESFNIIKSTALEKYKIS</sequence>
<comment type="pathway">
    <text evidence="3">Glycerolipid metabolism; triacylglycerol biosynthesis.</text>
</comment>
<proteinExistence type="inferred from homology"/>
<keyword evidence="7" id="KW-0012">Acyltransferase</keyword>
<accession>A0ABC8L454</accession>
<dbReference type="EMBL" id="CAKOAT010447376">
    <property type="protein sequence ID" value="CAH8374003.1"/>
    <property type="molecule type" value="Genomic_DNA"/>
</dbReference>
<dbReference type="Proteomes" id="UP001642260">
    <property type="component" value="Unassembled WGS sequence"/>
</dbReference>
<evidence type="ECO:0000256" key="10">
    <source>
        <dbReference type="ARBA" id="ARBA00048109"/>
    </source>
</evidence>
<organism evidence="13 14">
    <name type="scientific">Eruca vesicaria subsp. sativa</name>
    <name type="common">Garden rocket</name>
    <name type="synonym">Eruca sativa</name>
    <dbReference type="NCBI Taxonomy" id="29727"/>
    <lineage>
        <taxon>Eukaryota</taxon>
        <taxon>Viridiplantae</taxon>
        <taxon>Streptophyta</taxon>
        <taxon>Embryophyta</taxon>
        <taxon>Tracheophyta</taxon>
        <taxon>Spermatophyta</taxon>
        <taxon>Magnoliopsida</taxon>
        <taxon>eudicotyledons</taxon>
        <taxon>Gunneridae</taxon>
        <taxon>Pentapetalae</taxon>
        <taxon>rosids</taxon>
        <taxon>malvids</taxon>
        <taxon>Brassicales</taxon>
        <taxon>Brassicaceae</taxon>
        <taxon>Brassiceae</taxon>
        <taxon>Eruca</taxon>
    </lineage>
</organism>
<comment type="caution">
    <text evidence="13">The sequence shown here is derived from an EMBL/GenBank/DDBJ whole genome shotgun (WGS) entry which is preliminary data.</text>
</comment>
<evidence type="ECO:0000256" key="9">
    <source>
        <dbReference type="ARBA" id="ARBA00047604"/>
    </source>
</evidence>